<organism evidence="2 3">
    <name type="scientific">Mycobacterium stomatepiae</name>
    <dbReference type="NCBI Taxonomy" id="470076"/>
    <lineage>
        <taxon>Bacteria</taxon>
        <taxon>Bacillati</taxon>
        <taxon>Actinomycetota</taxon>
        <taxon>Actinomycetes</taxon>
        <taxon>Mycobacteriales</taxon>
        <taxon>Mycobacteriaceae</taxon>
        <taxon>Mycobacterium</taxon>
        <taxon>Mycobacterium simiae complex</taxon>
    </lineage>
</organism>
<dbReference type="Pfam" id="PF12697">
    <property type="entry name" value="Abhydrolase_6"/>
    <property type="match status" value="1"/>
</dbReference>
<dbReference type="Gene3D" id="3.40.50.1820">
    <property type="entry name" value="alpha/beta hydrolase"/>
    <property type="match status" value="1"/>
</dbReference>
<dbReference type="AlphaFoldDB" id="A0A7I7Q849"/>
<dbReference type="GO" id="GO:0003824">
    <property type="term" value="F:catalytic activity"/>
    <property type="evidence" value="ECO:0007669"/>
    <property type="project" value="UniProtKB-ARBA"/>
</dbReference>
<accession>A0A7I7Q849</accession>
<dbReference type="SUPFAM" id="SSF53474">
    <property type="entry name" value="alpha/beta-Hydrolases"/>
    <property type="match status" value="1"/>
</dbReference>
<dbReference type="KEGG" id="msto:MSTO_24670"/>
<dbReference type="RefSeq" id="WP_163790317.1">
    <property type="nucleotide sequence ID" value="NZ_AP022587.1"/>
</dbReference>
<reference evidence="2 3" key="1">
    <citation type="journal article" date="2019" name="Emerg. Microbes Infect.">
        <title>Comprehensive subspecies identification of 175 nontuberculous mycobacteria species based on 7547 genomic profiles.</title>
        <authorList>
            <person name="Matsumoto Y."/>
            <person name="Kinjo T."/>
            <person name="Motooka D."/>
            <person name="Nabeya D."/>
            <person name="Jung N."/>
            <person name="Uechi K."/>
            <person name="Horii T."/>
            <person name="Iida T."/>
            <person name="Fujita J."/>
            <person name="Nakamura S."/>
        </authorList>
    </citation>
    <scope>NUCLEOTIDE SEQUENCE [LARGE SCALE GENOMIC DNA]</scope>
    <source>
        <strain evidence="2 3">JCM 17783</strain>
    </source>
</reference>
<evidence type="ECO:0000259" key="1">
    <source>
        <dbReference type="Pfam" id="PF12697"/>
    </source>
</evidence>
<dbReference type="Proteomes" id="UP000467130">
    <property type="component" value="Chromosome"/>
</dbReference>
<gene>
    <name evidence="2" type="ORF">MSTO_24670</name>
</gene>
<keyword evidence="3" id="KW-1185">Reference proteome</keyword>
<feature type="domain" description="AB hydrolase-1" evidence="1">
    <location>
        <begin position="5"/>
        <end position="75"/>
    </location>
</feature>
<evidence type="ECO:0000313" key="2">
    <source>
        <dbReference type="EMBL" id="BBY22262.1"/>
    </source>
</evidence>
<dbReference type="EMBL" id="AP022587">
    <property type="protein sequence ID" value="BBY22262.1"/>
    <property type="molecule type" value="Genomic_DNA"/>
</dbReference>
<dbReference type="InterPro" id="IPR000073">
    <property type="entry name" value="AB_hydrolase_1"/>
</dbReference>
<name>A0A7I7Q849_9MYCO</name>
<evidence type="ECO:0000313" key="3">
    <source>
        <dbReference type="Proteomes" id="UP000467130"/>
    </source>
</evidence>
<proteinExistence type="predicted"/>
<protein>
    <recommendedName>
        <fullName evidence="1">AB hydrolase-1 domain-containing protein</fullName>
    </recommendedName>
</protein>
<dbReference type="InterPro" id="IPR029058">
    <property type="entry name" value="AB_hydrolase_fold"/>
</dbReference>
<sequence>MSTYVLIPGAWHGAWSWRLVAERLRAAGHRAITLTLPGMNDGDDLSRRYQLRDAIEYIAERVRHLESGAVLVAHS</sequence>